<sequence>MIFTYKAVTKNGEERTGMIEALNQDVAISSLQRRDLIVVSVVSEESVPFFEKDIAVFSRVSMKDVVILSRQIATLFEAQVPALKAFRLLAMEMESPLLRKKLDEIADDIQGGMSISSAMKKHPTMFSDFYVNMVLAGGESGKLSETFAYLADYLDRAYELSSRIRNAMIYPAFVIGVFVIVMIGLFTFIIPKITDILVSSGGEIPFYTQIVISISSFLVHDGVFLLAGIGILGVGIWRFKRTNALIFSKMVFAVPVLGELYRKLYLARISDNMHTMLISGIPMVRAIEITSDVVGNESYKQMLVEAMEAVKAGDPLSKSLSRHKEIPTMMIQMMRVGEETGELGPILEKIAAFYKREVDTMVDILISLIEPAMIVLLGLGVGTVLAAVLLPIYNIAGNI</sequence>
<dbReference type="PANTHER" id="PTHR30012">
    <property type="entry name" value="GENERAL SECRETION PATHWAY PROTEIN"/>
    <property type="match status" value="1"/>
</dbReference>
<dbReference type="InterPro" id="IPR003004">
    <property type="entry name" value="GspF/PilC"/>
</dbReference>
<feature type="domain" description="Type II secretion system protein GspF" evidence="9">
    <location>
        <begin position="69"/>
        <end position="191"/>
    </location>
</feature>
<evidence type="ECO:0000256" key="6">
    <source>
        <dbReference type="ARBA" id="ARBA00022989"/>
    </source>
</evidence>
<evidence type="ECO:0000256" key="7">
    <source>
        <dbReference type="ARBA" id="ARBA00023136"/>
    </source>
</evidence>
<dbReference type="PANTHER" id="PTHR30012:SF0">
    <property type="entry name" value="TYPE II SECRETION SYSTEM PROTEIN F-RELATED"/>
    <property type="match status" value="1"/>
</dbReference>
<reference evidence="10 11" key="1">
    <citation type="journal article" date="2016" name="Environ. Microbiol.">
        <title>Genomic resolution of a cold subsurface aquifer community provides metabolic insights for novel microbes adapted to high CO concentrations.</title>
        <authorList>
            <person name="Probst A.J."/>
            <person name="Castelle C.J."/>
            <person name="Singh A."/>
            <person name="Brown C.T."/>
            <person name="Anantharaman K."/>
            <person name="Sharon I."/>
            <person name="Hug L.A."/>
            <person name="Burstein D."/>
            <person name="Emerson J.B."/>
            <person name="Thomas B.C."/>
            <person name="Banfield J.F."/>
        </authorList>
    </citation>
    <scope>NUCLEOTIDE SEQUENCE [LARGE SCALE GENOMIC DNA]</scope>
    <source>
        <strain evidence="10">CG1_02_47_685</strain>
    </source>
</reference>
<feature type="transmembrane region" description="Helical" evidence="8">
    <location>
        <begin position="374"/>
        <end position="396"/>
    </location>
</feature>
<evidence type="ECO:0000256" key="1">
    <source>
        <dbReference type="ARBA" id="ARBA00004429"/>
    </source>
</evidence>
<dbReference type="FunFam" id="1.20.81.30:FF:000001">
    <property type="entry name" value="Type II secretion system protein F"/>
    <property type="match status" value="2"/>
</dbReference>
<gene>
    <name evidence="10" type="ORF">AUJ44_02755</name>
</gene>
<keyword evidence="3" id="KW-1003">Cell membrane</keyword>
<dbReference type="InterPro" id="IPR018076">
    <property type="entry name" value="T2SS_GspF_dom"/>
</dbReference>
<evidence type="ECO:0000313" key="10">
    <source>
        <dbReference type="EMBL" id="OIO32280.1"/>
    </source>
</evidence>
<evidence type="ECO:0000256" key="3">
    <source>
        <dbReference type="ARBA" id="ARBA00022475"/>
    </source>
</evidence>
<accession>A0A1J4V8C3</accession>
<keyword evidence="7 8" id="KW-0472">Membrane</keyword>
<dbReference type="STRING" id="1805282.AUJ44_02755"/>
<comment type="similarity">
    <text evidence="2">Belongs to the GSP F family.</text>
</comment>
<comment type="subcellular location">
    <subcellularLocation>
        <location evidence="1">Cell inner membrane</location>
        <topology evidence="1">Multi-pass membrane protein</topology>
    </subcellularLocation>
</comment>
<keyword evidence="5 8" id="KW-0812">Transmembrane</keyword>
<dbReference type="Pfam" id="PF00482">
    <property type="entry name" value="T2SSF"/>
    <property type="match status" value="2"/>
</dbReference>
<evidence type="ECO:0000259" key="9">
    <source>
        <dbReference type="Pfam" id="PF00482"/>
    </source>
</evidence>
<evidence type="ECO:0000313" key="11">
    <source>
        <dbReference type="Proteomes" id="UP000183206"/>
    </source>
</evidence>
<dbReference type="InterPro" id="IPR042094">
    <property type="entry name" value="T2SS_GspF_sf"/>
</dbReference>
<feature type="transmembrane region" description="Helical" evidence="8">
    <location>
        <begin position="168"/>
        <end position="190"/>
    </location>
</feature>
<organism evidence="10 11">
    <name type="scientific">Candidatus Nomurabacteria bacterium CG1_02_47_685</name>
    <dbReference type="NCBI Taxonomy" id="1805282"/>
    <lineage>
        <taxon>Bacteria</taxon>
        <taxon>Candidatus Nomuraibacteriota</taxon>
    </lineage>
</organism>
<proteinExistence type="inferred from homology"/>
<dbReference type="PRINTS" id="PR00812">
    <property type="entry name" value="BCTERIALGSPF"/>
</dbReference>
<dbReference type="EMBL" id="MNVO01000045">
    <property type="protein sequence ID" value="OIO32280.1"/>
    <property type="molecule type" value="Genomic_DNA"/>
</dbReference>
<evidence type="ECO:0000256" key="2">
    <source>
        <dbReference type="ARBA" id="ARBA00005745"/>
    </source>
</evidence>
<evidence type="ECO:0000256" key="4">
    <source>
        <dbReference type="ARBA" id="ARBA00022519"/>
    </source>
</evidence>
<protein>
    <recommendedName>
        <fullName evidence="9">Type II secretion system protein GspF domain-containing protein</fullName>
    </recommendedName>
</protein>
<keyword evidence="4" id="KW-0997">Cell inner membrane</keyword>
<dbReference type="AlphaFoldDB" id="A0A1J4V8C3"/>
<feature type="transmembrane region" description="Helical" evidence="8">
    <location>
        <begin position="210"/>
        <end position="237"/>
    </location>
</feature>
<keyword evidence="6 8" id="KW-1133">Transmembrane helix</keyword>
<name>A0A1J4V8C3_9BACT</name>
<dbReference type="Proteomes" id="UP000183206">
    <property type="component" value="Unassembled WGS sequence"/>
</dbReference>
<dbReference type="GO" id="GO:0005886">
    <property type="term" value="C:plasma membrane"/>
    <property type="evidence" value="ECO:0007669"/>
    <property type="project" value="UniProtKB-SubCell"/>
</dbReference>
<dbReference type="Gene3D" id="1.20.81.30">
    <property type="entry name" value="Type II secretion system (T2SS), domain F"/>
    <property type="match status" value="2"/>
</dbReference>
<feature type="domain" description="Type II secretion system protein GspF" evidence="9">
    <location>
        <begin position="271"/>
        <end position="391"/>
    </location>
</feature>
<comment type="caution">
    <text evidence="10">The sequence shown here is derived from an EMBL/GenBank/DDBJ whole genome shotgun (WGS) entry which is preliminary data.</text>
</comment>
<evidence type="ECO:0000256" key="8">
    <source>
        <dbReference type="SAM" id="Phobius"/>
    </source>
</evidence>
<evidence type="ECO:0000256" key="5">
    <source>
        <dbReference type="ARBA" id="ARBA00022692"/>
    </source>
</evidence>